<accession>A0A0U3B207</accession>
<proteinExistence type="predicted"/>
<evidence type="ECO:0000313" key="1">
    <source>
        <dbReference type="EMBL" id="ALT00448.1"/>
    </source>
</evidence>
<sequence length="255" mass="29182">MIHWFAQAGLKPARITGLEESLEKKTQRHRKVLQQRKLQNLERILDLAMEYSPNKEVGEEALDPDWFFNYIRMAEDIYSPAMQELWAKILAVEVGQPGTFSMRSLSTLTQLTQKDAKVFRTAVSLASRRRGDFSPRILYGYTIKPSLLSVLSLKRGQQLNLAQFGLAYPDLLSLMDLGLIYSTEIESGELDNKKRSEWRICGETLQLSARRSGTVLTYYKFTSTGAELFRLVSGKPHDTYLQALRNMLQGAFDIY</sequence>
<dbReference type="Pfam" id="PF10987">
    <property type="entry name" value="DUF2806"/>
    <property type="match status" value="1"/>
</dbReference>
<dbReference type="InterPro" id="IPR021254">
    <property type="entry name" value="DUF2806"/>
</dbReference>
<organism evidence="1 2">
    <name type="scientific">Lacimicrobium alkaliphilum</name>
    <dbReference type="NCBI Taxonomy" id="1526571"/>
    <lineage>
        <taxon>Bacteria</taxon>
        <taxon>Pseudomonadati</taxon>
        <taxon>Pseudomonadota</taxon>
        <taxon>Gammaproteobacteria</taxon>
        <taxon>Alteromonadales</taxon>
        <taxon>Alteromonadaceae</taxon>
        <taxon>Lacimicrobium</taxon>
    </lineage>
</organism>
<evidence type="ECO:0000313" key="2">
    <source>
        <dbReference type="Proteomes" id="UP000068447"/>
    </source>
</evidence>
<evidence type="ECO:0008006" key="3">
    <source>
        <dbReference type="Google" id="ProtNLM"/>
    </source>
</evidence>
<keyword evidence="2" id="KW-1185">Reference proteome</keyword>
<dbReference type="Proteomes" id="UP000068447">
    <property type="component" value="Chromosome"/>
</dbReference>
<dbReference type="AlphaFoldDB" id="A0A0U3B207"/>
<dbReference type="EMBL" id="CP013650">
    <property type="protein sequence ID" value="ALT00448.1"/>
    <property type="molecule type" value="Genomic_DNA"/>
</dbReference>
<dbReference type="STRING" id="1526571.AT746_12495"/>
<dbReference type="NCBIfam" id="TIGR03899">
    <property type="entry name" value="TIGR03899 family protein"/>
    <property type="match status" value="1"/>
</dbReference>
<protein>
    <recommendedName>
        <fullName evidence="3">TIGR03899 family protein</fullName>
    </recommendedName>
</protein>
<dbReference type="KEGG" id="lal:AT746_12495"/>
<name>A0A0U3B207_9ALTE</name>
<reference evidence="1 2" key="1">
    <citation type="submission" date="2015-12" db="EMBL/GenBank/DDBJ databases">
        <title>Complete genome of Lacimicrobium alkaliphilum KCTC 32984.</title>
        <authorList>
            <person name="Kim S.-G."/>
            <person name="Lee Y.-J."/>
        </authorList>
    </citation>
    <scope>NUCLEOTIDE SEQUENCE [LARGE SCALE GENOMIC DNA]</scope>
    <source>
        <strain evidence="1 2">YelD216</strain>
    </source>
</reference>
<gene>
    <name evidence="1" type="ORF">AT746_12495</name>
</gene>